<dbReference type="HOGENOM" id="CLU_060706_0_1_3"/>
<dbReference type="PANTHER" id="PTHR37319">
    <property type="entry name" value="TRANSPOSASE"/>
    <property type="match status" value="1"/>
</dbReference>
<dbReference type="Proteomes" id="UP000017396">
    <property type="component" value="Chromosome"/>
</dbReference>
<accession>U5QS64</accession>
<organism evidence="2 3">
    <name type="scientific">Gloeobacter kilaueensis (strain ATCC BAA-2537 / CCAP 1431/1 / ULC 316 / JS1)</name>
    <dbReference type="NCBI Taxonomy" id="1183438"/>
    <lineage>
        <taxon>Bacteria</taxon>
        <taxon>Bacillati</taxon>
        <taxon>Cyanobacteriota</taxon>
        <taxon>Cyanophyceae</taxon>
        <taxon>Gloeobacterales</taxon>
        <taxon>Gloeobacteraceae</taxon>
        <taxon>Gloeobacter</taxon>
    </lineage>
</organism>
<dbReference type="eggNOG" id="COG3385">
    <property type="taxonomic scope" value="Bacteria"/>
</dbReference>
<dbReference type="Gene3D" id="3.90.350.10">
    <property type="entry name" value="Transposase Inhibitor Protein From Tn5, Chain A, domain 1"/>
    <property type="match status" value="1"/>
</dbReference>
<dbReference type="GO" id="GO:0003677">
    <property type="term" value="F:DNA binding"/>
    <property type="evidence" value="ECO:0007669"/>
    <property type="project" value="InterPro"/>
</dbReference>
<keyword evidence="3" id="KW-1185">Reference proteome</keyword>
<evidence type="ECO:0000313" key="3">
    <source>
        <dbReference type="Proteomes" id="UP000017396"/>
    </source>
</evidence>
<dbReference type="STRING" id="1183438.GKIL_4218"/>
<evidence type="ECO:0000313" key="2">
    <source>
        <dbReference type="EMBL" id="AGY60464.1"/>
    </source>
</evidence>
<dbReference type="InterPro" id="IPR047768">
    <property type="entry name" value="Tn5p-like"/>
</dbReference>
<dbReference type="GO" id="GO:0004803">
    <property type="term" value="F:transposase activity"/>
    <property type="evidence" value="ECO:0007669"/>
    <property type="project" value="InterPro"/>
</dbReference>
<dbReference type="RefSeq" id="WP_023175815.1">
    <property type="nucleotide sequence ID" value="NC_022600.1"/>
</dbReference>
<gene>
    <name evidence="2" type="ORF">GKIL_4218</name>
</gene>
<dbReference type="AlphaFoldDB" id="U5QS64"/>
<dbReference type="InterPro" id="IPR047658">
    <property type="entry name" value="IS4-like_transpos"/>
</dbReference>
<dbReference type="KEGG" id="glj:GKIL_4218"/>
<feature type="domain" description="Transposase IS4-like" evidence="1">
    <location>
        <begin position="105"/>
        <end position="300"/>
    </location>
</feature>
<name>U5QS64_GLOK1</name>
<sequence length="383" mass="45298">MLPQFYQTFFRHLLTQRQYILLSLLLQTLQTHKHLCLGKLSEALPLPIQADSRKTAVQRFLLLERLNILEAWFPLVLYLVREYFSPHHVLKLAIDRTTWWHYNVLSVVLVWERHALPLHWILLEHTGNSDFTDQQLLLLPVFQLLSNYKLRLLADREFCSIELANWLHRRGVELCLRLRVSANFQQTDKEFVCLSSLNLHPGISLFIQGVRVTKRRMRKGFARFNIACHYAEQVRNMRPAEGWYILTNLPSLQKAIDAYKERWGIEVWHKDVKSGGYHLEGVRVSFERMMRVLLLAAIAWSMAMLKGLELRKKRLDKYGGRPQENQRELARHSSFRLGQYAQVWAQQVEQWWELLEELVVACPSKVKYYRRGMEAAKLILGRT</sequence>
<proteinExistence type="predicted"/>
<dbReference type="GO" id="GO:0006313">
    <property type="term" value="P:DNA transposition"/>
    <property type="evidence" value="ECO:0007669"/>
    <property type="project" value="InterPro"/>
</dbReference>
<dbReference type="PANTHER" id="PTHR37319:SF1">
    <property type="entry name" value="TRANSPOSASE TN5 DIMERISATION DOMAIN-CONTAINING PROTEIN"/>
    <property type="match status" value="1"/>
</dbReference>
<dbReference type="Pfam" id="PF01609">
    <property type="entry name" value="DDE_Tnp_1"/>
    <property type="match status" value="1"/>
</dbReference>
<evidence type="ECO:0000259" key="1">
    <source>
        <dbReference type="Pfam" id="PF01609"/>
    </source>
</evidence>
<dbReference type="InterPro" id="IPR002559">
    <property type="entry name" value="Transposase_11"/>
</dbReference>
<reference evidence="2 3" key="1">
    <citation type="journal article" date="2013" name="PLoS ONE">
        <title>Cultivation and Complete Genome Sequencing of Gloeobacter kilaueensis sp. nov., from a Lava Cave in Kilauea Caldera, Hawai'i.</title>
        <authorList>
            <person name="Saw J.H."/>
            <person name="Schatz M."/>
            <person name="Brown M.V."/>
            <person name="Kunkel D.D."/>
            <person name="Foster J.S."/>
            <person name="Shick H."/>
            <person name="Christensen S."/>
            <person name="Hou S."/>
            <person name="Wan X."/>
            <person name="Donachie S.P."/>
        </authorList>
    </citation>
    <scope>NUCLEOTIDE SEQUENCE [LARGE SCALE GENOMIC DNA]</scope>
    <source>
        <strain evidence="3">JS</strain>
    </source>
</reference>
<dbReference type="SUPFAM" id="SSF53098">
    <property type="entry name" value="Ribonuclease H-like"/>
    <property type="match status" value="1"/>
</dbReference>
<dbReference type="NCBIfam" id="NF033591">
    <property type="entry name" value="transpos_IS4_2"/>
    <property type="match status" value="1"/>
</dbReference>
<dbReference type="EMBL" id="CP003587">
    <property type="protein sequence ID" value="AGY60464.1"/>
    <property type="molecule type" value="Genomic_DNA"/>
</dbReference>
<dbReference type="OrthoDB" id="468082at2"/>
<dbReference type="InterPro" id="IPR012337">
    <property type="entry name" value="RNaseH-like_sf"/>
</dbReference>
<protein>
    <recommendedName>
        <fullName evidence="1">Transposase IS4-like domain-containing protein</fullName>
    </recommendedName>
</protein>